<feature type="compositionally biased region" description="Basic and acidic residues" evidence="9">
    <location>
        <begin position="505"/>
        <end position="514"/>
    </location>
</feature>
<evidence type="ECO:0000256" key="5">
    <source>
        <dbReference type="ARBA" id="ARBA00023125"/>
    </source>
</evidence>
<keyword evidence="8" id="KW-0539">Nucleus</keyword>
<feature type="compositionally biased region" description="Acidic residues" evidence="9">
    <location>
        <begin position="515"/>
        <end position="531"/>
    </location>
</feature>
<evidence type="ECO:0000256" key="3">
    <source>
        <dbReference type="ARBA" id="ARBA00013841"/>
    </source>
</evidence>
<keyword evidence="4" id="KW-0805">Transcription regulation</keyword>
<evidence type="ECO:0000256" key="9">
    <source>
        <dbReference type="SAM" id="MobiDB-lite"/>
    </source>
</evidence>
<feature type="region of interest" description="Disordered" evidence="9">
    <location>
        <begin position="418"/>
        <end position="599"/>
    </location>
</feature>
<comment type="similarity">
    <text evidence="2">Belongs to the ARID5B family.</text>
</comment>
<dbReference type="PANTHER" id="PTHR13964">
    <property type="entry name" value="RBP-RELATED"/>
    <property type="match status" value="1"/>
</dbReference>
<dbReference type="Proteomes" id="UP001221898">
    <property type="component" value="Unassembled WGS sequence"/>
</dbReference>
<dbReference type="PROSITE" id="PS51011">
    <property type="entry name" value="ARID"/>
    <property type="match status" value="1"/>
</dbReference>
<name>A0AAD7W1Y9_9TELE</name>
<feature type="compositionally biased region" description="Polar residues" evidence="9">
    <location>
        <begin position="261"/>
        <end position="270"/>
    </location>
</feature>
<dbReference type="Pfam" id="PF01388">
    <property type="entry name" value="ARID"/>
    <property type="match status" value="1"/>
</dbReference>
<evidence type="ECO:0000256" key="7">
    <source>
        <dbReference type="ARBA" id="ARBA00023163"/>
    </source>
</evidence>
<dbReference type="GO" id="GO:0006357">
    <property type="term" value="P:regulation of transcription by RNA polymerase II"/>
    <property type="evidence" value="ECO:0007669"/>
    <property type="project" value="TreeGrafter"/>
</dbReference>
<comment type="subcellular location">
    <subcellularLocation>
        <location evidence="1">Nucleus</location>
    </subcellularLocation>
</comment>
<keyword evidence="6" id="KW-0010">Activator</keyword>
<evidence type="ECO:0000256" key="6">
    <source>
        <dbReference type="ARBA" id="ARBA00023159"/>
    </source>
</evidence>
<dbReference type="SUPFAM" id="SSF46774">
    <property type="entry name" value="ARID-like"/>
    <property type="match status" value="1"/>
</dbReference>
<feature type="domain" description="ARID" evidence="10">
    <location>
        <begin position="327"/>
        <end position="419"/>
    </location>
</feature>
<dbReference type="GO" id="GO:0005634">
    <property type="term" value="C:nucleus"/>
    <property type="evidence" value="ECO:0007669"/>
    <property type="project" value="UniProtKB-SubCell"/>
</dbReference>
<comment type="caution">
    <text evidence="11">The sequence shown here is derived from an EMBL/GenBank/DDBJ whole genome shotgun (WGS) entry which is preliminary data.</text>
</comment>
<dbReference type="SMART" id="SM01014">
    <property type="entry name" value="ARID"/>
    <property type="match status" value="1"/>
</dbReference>
<evidence type="ECO:0000259" key="10">
    <source>
        <dbReference type="PROSITE" id="PS51011"/>
    </source>
</evidence>
<protein>
    <recommendedName>
        <fullName evidence="3">AT-rich interactive domain-containing protein 5B</fullName>
    </recommendedName>
</protein>
<dbReference type="FunFam" id="1.10.150.60:FF:000004">
    <property type="entry name" value="AT-rich interactive domain-containing protein 5B"/>
    <property type="match status" value="1"/>
</dbReference>
<feature type="region of interest" description="Disordered" evidence="9">
    <location>
        <begin position="245"/>
        <end position="328"/>
    </location>
</feature>
<dbReference type="InterPro" id="IPR036431">
    <property type="entry name" value="ARID_dom_sf"/>
</dbReference>
<dbReference type="SMART" id="SM00501">
    <property type="entry name" value="BRIGHT"/>
    <property type="match status" value="1"/>
</dbReference>
<dbReference type="PANTHER" id="PTHR13964:SF37">
    <property type="entry name" value="AT-RICH INTERACTIVE DOMAIN-CONTAINING PROTEIN 5B"/>
    <property type="match status" value="1"/>
</dbReference>
<gene>
    <name evidence="11" type="ORF">AAFF_G00280220</name>
</gene>
<dbReference type="CDD" id="cd16885">
    <property type="entry name" value="ARID_ARID5B"/>
    <property type="match status" value="1"/>
</dbReference>
<evidence type="ECO:0000256" key="2">
    <source>
        <dbReference type="ARBA" id="ARBA00010608"/>
    </source>
</evidence>
<dbReference type="InterPro" id="IPR001606">
    <property type="entry name" value="ARID_dom"/>
</dbReference>
<keyword evidence="5" id="KW-0238">DNA-binding</keyword>
<dbReference type="Gene3D" id="2.30.30.490">
    <property type="match status" value="1"/>
</dbReference>
<feature type="compositionally biased region" description="Basic and acidic residues" evidence="9">
    <location>
        <begin position="306"/>
        <end position="318"/>
    </location>
</feature>
<evidence type="ECO:0000313" key="12">
    <source>
        <dbReference type="Proteomes" id="UP001221898"/>
    </source>
</evidence>
<dbReference type="InterPro" id="IPR043151">
    <property type="entry name" value="BAH_sf"/>
</dbReference>
<accession>A0AAD7W1Y9</accession>
<keyword evidence="12" id="KW-1185">Reference proteome</keyword>
<organism evidence="11 12">
    <name type="scientific">Aldrovandia affinis</name>
    <dbReference type="NCBI Taxonomy" id="143900"/>
    <lineage>
        <taxon>Eukaryota</taxon>
        <taxon>Metazoa</taxon>
        <taxon>Chordata</taxon>
        <taxon>Craniata</taxon>
        <taxon>Vertebrata</taxon>
        <taxon>Euteleostomi</taxon>
        <taxon>Actinopterygii</taxon>
        <taxon>Neopterygii</taxon>
        <taxon>Teleostei</taxon>
        <taxon>Notacanthiformes</taxon>
        <taxon>Halosauridae</taxon>
        <taxon>Aldrovandia</taxon>
    </lineage>
</organism>
<feature type="compositionally biased region" description="Low complexity" evidence="9">
    <location>
        <begin position="296"/>
        <end position="305"/>
    </location>
</feature>
<sequence length="675" mass="75553">MEPNSLKWVGSPCGLHGPYIFYKAFKFHLEGKPRILSLGDFFFVRCKPGDPICIAELQLLWEERTTKQLLSSSKLYFLPEDTPQGRAVNHGEDEIVAVSEKVIVKLDNLVKWTVLDVTQWRRGLKAPPLKPSVLKELGNNGRRESLHKYRESTLNSGLNFKDVLKEKAELGDDEDRKRVLVLSYPQYCRYRAIIARLRERPSSLLTDQVVLALGGIASLDRNTQILYCRETFDHPTLVENKSISEEFAPNLKGRPRKKKPSLSQRRNSQGPAKEASSPETSTPAKVKTDLKAVVTKPKSSSGCKKPSAEERTKVRRREEEEEEEEGRGEEQAFLVALYKYMKERKTPIERIPYLGFKQINLWTMFQAALKLGGYELITARRQWKSVYDELGGNPGSTSAATCTRRHYERLILPYERFIKGEEDRPLPPAKPRRQEPAAPEGDGRPKAAAGKRLRVAQSHRAAAETETDPEPFPRSLKPSAASDDNEESPEVVDQALGDPQPENHLATEERKRVDEEEEEEPQQLTVEEETPCDAAVEEKPPPPHAPPCENGTPERLARDLAHPLLQGYAVTPPCPVPQGYPVTPTHALPEEDPGGATPKSFRRIHAQAQWRNGVPDYGVPCSVGKADLSVAKETQNHVGLVLPTLKQKTPHTPVGAEALRDEEGSCFSYKAAPPG</sequence>
<proteinExistence type="inferred from homology"/>
<evidence type="ECO:0000256" key="1">
    <source>
        <dbReference type="ARBA" id="ARBA00004123"/>
    </source>
</evidence>
<evidence type="ECO:0000256" key="4">
    <source>
        <dbReference type="ARBA" id="ARBA00023015"/>
    </source>
</evidence>
<evidence type="ECO:0000256" key="8">
    <source>
        <dbReference type="ARBA" id="ARBA00023242"/>
    </source>
</evidence>
<dbReference type="AlphaFoldDB" id="A0AAD7W1Y9"/>
<keyword evidence="7" id="KW-0804">Transcription</keyword>
<dbReference type="InterPro" id="IPR051232">
    <property type="entry name" value="ARID/SWI1_ChromRemod"/>
</dbReference>
<reference evidence="11" key="1">
    <citation type="journal article" date="2023" name="Science">
        <title>Genome structures resolve the early diversification of teleost fishes.</title>
        <authorList>
            <person name="Parey E."/>
            <person name="Louis A."/>
            <person name="Montfort J."/>
            <person name="Bouchez O."/>
            <person name="Roques C."/>
            <person name="Iampietro C."/>
            <person name="Lluch J."/>
            <person name="Castinel A."/>
            <person name="Donnadieu C."/>
            <person name="Desvignes T."/>
            <person name="Floi Bucao C."/>
            <person name="Jouanno E."/>
            <person name="Wen M."/>
            <person name="Mejri S."/>
            <person name="Dirks R."/>
            <person name="Jansen H."/>
            <person name="Henkel C."/>
            <person name="Chen W.J."/>
            <person name="Zahm M."/>
            <person name="Cabau C."/>
            <person name="Klopp C."/>
            <person name="Thompson A.W."/>
            <person name="Robinson-Rechavi M."/>
            <person name="Braasch I."/>
            <person name="Lecointre G."/>
            <person name="Bobe J."/>
            <person name="Postlethwait J.H."/>
            <person name="Berthelot C."/>
            <person name="Roest Crollius H."/>
            <person name="Guiguen Y."/>
        </authorList>
    </citation>
    <scope>NUCLEOTIDE SEQUENCE</scope>
    <source>
        <strain evidence="11">NC1722</strain>
    </source>
</reference>
<dbReference type="GO" id="GO:0000976">
    <property type="term" value="F:transcription cis-regulatory region binding"/>
    <property type="evidence" value="ECO:0007669"/>
    <property type="project" value="TreeGrafter"/>
</dbReference>
<dbReference type="EMBL" id="JAINUG010000390">
    <property type="protein sequence ID" value="KAJ8372693.1"/>
    <property type="molecule type" value="Genomic_DNA"/>
</dbReference>
<dbReference type="InterPro" id="IPR030408">
    <property type="entry name" value="ARID5B_ARID/BRIGHT_DNA-bd"/>
</dbReference>
<evidence type="ECO:0000313" key="11">
    <source>
        <dbReference type="EMBL" id="KAJ8372693.1"/>
    </source>
</evidence>
<dbReference type="Gene3D" id="1.10.150.60">
    <property type="entry name" value="ARID DNA-binding domain"/>
    <property type="match status" value="1"/>
</dbReference>